<protein>
    <submittedName>
        <fullName evidence="2">Uncharacterized protein</fullName>
    </submittedName>
</protein>
<reference evidence="2 3" key="1">
    <citation type="journal article" date="2016" name="Genome Biol. Evol.">
        <title>Divergent and convergent evolution of fungal pathogenicity.</title>
        <authorList>
            <person name="Shang Y."/>
            <person name="Xiao G."/>
            <person name="Zheng P."/>
            <person name="Cen K."/>
            <person name="Zhan S."/>
            <person name="Wang C."/>
        </authorList>
    </citation>
    <scope>NUCLEOTIDE SEQUENCE [LARGE SCALE GENOMIC DNA]</scope>
    <source>
        <strain evidence="2 3">RCEF 2490</strain>
    </source>
</reference>
<name>A0A168BNH2_9HYPO</name>
<comment type="caution">
    <text evidence="2">The sequence shown here is derived from an EMBL/GenBank/DDBJ whole genome shotgun (WGS) entry which is preliminary data.</text>
</comment>
<gene>
    <name evidence="2" type="ORF">AAL_04762</name>
</gene>
<evidence type="ECO:0000256" key="1">
    <source>
        <dbReference type="SAM" id="MobiDB-lite"/>
    </source>
</evidence>
<feature type="region of interest" description="Disordered" evidence="1">
    <location>
        <begin position="1"/>
        <end position="39"/>
    </location>
</feature>
<proteinExistence type="predicted"/>
<accession>A0A168BNH2</accession>
<dbReference type="AlphaFoldDB" id="A0A168BNH2"/>
<evidence type="ECO:0000313" key="3">
    <source>
        <dbReference type="Proteomes" id="UP000078544"/>
    </source>
</evidence>
<sequence length="231" mass="26337">MSAGAQGPVEPQAPSTQHENVDSSVLEPTFMDDDMVTPEKLAERDRILAEGASNRRPEKFNHTPEMEKLITLTVNDLKKFLWDRKWDTSENGSNTELFRKTTQRNDALENMARKMNPEAKDFTKVRVPIPAIFAHAIEAKEKLQQLENTDISKNRRQYDNIAKDLGRNIETLNALMKQYHANLTPETFISNQWMKRYISAIVLSTKYKDDSSVLEYAEKFGIAKNTASTAG</sequence>
<organism evidence="2 3">
    <name type="scientific">Moelleriella libera RCEF 2490</name>
    <dbReference type="NCBI Taxonomy" id="1081109"/>
    <lineage>
        <taxon>Eukaryota</taxon>
        <taxon>Fungi</taxon>
        <taxon>Dikarya</taxon>
        <taxon>Ascomycota</taxon>
        <taxon>Pezizomycotina</taxon>
        <taxon>Sordariomycetes</taxon>
        <taxon>Hypocreomycetidae</taxon>
        <taxon>Hypocreales</taxon>
        <taxon>Clavicipitaceae</taxon>
        <taxon>Moelleriella</taxon>
    </lineage>
</organism>
<dbReference type="EMBL" id="AZGY01000009">
    <property type="protein sequence ID" value="KZZ95531.1"/>
    <property type="molecule type" value="Genomic_DNA"/>
</dbReference>
<keyword evidence="3" id="KW-1185">Reference proteome</keyword>
<evidence type="ECO:0000313" key="2">
    <source>
        <dbReference type="EMBL" id="KZZ95531.1"/>
    </source>
</evidence>
<dbReference type="Proteomes" id="UP000078544">
    <property type="component" value="Unassembled WGS sequence"/>
</dbReference>